<keyword evidence="4" id="KW-1185">Reference proteome</keyword>
<accession>A0A2T3HP75</accession>
<dbReference type="GO" id="GO:0006508">
    <property type="term" value="P:proteolysis"/>
    <property type="evidence" value="ECO:0007669"/>
    <property type="project" value="UniProtKB-KW"/>
</dbReference>
<dbReference type="InterPro" id="IPR000209">
    <property type="entry name" value="Peptidase_S8/S53_dom"/>
</dbReference>
<reference evidence="3 4" key="1">
    <citation type="submission" date="2018-03" db="EMBL/GenBank/DDBJ databases">
        <authorList>
            <person name="Keele B.F."/>
        </authorList>
    </citation>
    <scope>NUCLEOTIDE SEQUENCE [LARGE SCALE GENOMIC DNA]</scope>
    <source>
        <strain evidence="3 4">YL28-9</strain>
    </source>
</reference>
<dbReference type="SUPFAM" id="SSF52743">
    <property type="entry name" value="Subtilisin-like"/>
    <property type="match status" value="1"/>
</dbReference>
<evidence type="ECO:0000259" key="2">
    <source>
        <dbReference type="Pfam" id="PF00082"/>
    </source>
</evidence>
<name>A0A2T3HP75_9SPHI</name>
<comment type="caution">
    <text evidence="3">The sequence shown here is derived from an EMBL/GenBank/DDBJ whole genome shotgun (WGS) entry which is preliminary data.</text>
</comment>
<proteinExistence type="inferred from homology"/>
<dbReference type="Proteomes" id="UP000240912">
    <property type="component" value="Unassembled WGS sequence"/>
</dbReference>
<organism evidence="3 4">
    <name type="scientific">Pedobacter yulinensis</name>
    <dbReference type="NCBI Taxonomy" id="2126353"/>
    <lineage>
        <taxon>Bacteria</taxon>
        <taxon>Pseudomonadati</taxon>
        <taxon>Bacteroidota</taxon>
        <taxon>Sphingobacteriia</taxon>
        <taxon>Sphingobacteriales</taxon>
        <taxon>Sphingobacteriaceae</taxon>
        <taxon>Pedobacter</taxon>
    </lineage>
</organism>
<keyword evidence="1" id="KW-0378">Hydrolase</keyword>
<dbReference type="GO" id="GO:0004252">
    <property type="term" value="F:serine-type endopeptidase activity"/>
    <property type="evidence" value="ECO:0007669"/>
    <property type="project" value="UniProtKB-UniRule"/>
</dbReference>
<keyword evidence="1" id="KW-0720">Serine protease</keyword>
<feature type="domain" description="Peptidase S8/S53" evidence="2">
    <location>
        <begin position="3"/>
        <end position="230"/>
    </location>
</feature>
<dbReference type="PROSITE" id="PS51892">
    <property type="entry name" value="SUBTILASE"/>
    <property type="match status" value="1"/>
</dbReference>
<keyword evidence="1" id="KW-0645">Protease</keyword>
<dbReference type="Pfam" id="PF00082">
    <property type="entry name" value="Peptidase_S8"/>
    <property type="match status" value="1"/>
</dbReference>
<dbReference type="EMBL" id="PYLS01000004">
    <property type="protein sequence ID" value="PST84260.1"/>
    <property type="molecule type" value="Genomic_DNA"/>
</dbReference>
<dbReference type="InterPro" id="IPR036852">
    <property type="entry name" value="Peptidase_S8/S53_dom_sf"/>
</dbReference>
<sequence length="244" mass="26741">MIRIGMIDSGADATHRLFRHAQVSGLTRFWTARGPNVLDDVFTDAKGHGTGVLSVLRQYAPDAAFVVVKPDSATGIVTEHMLLEAMQYLVDRGDIDLINISMGVKKTVPSKEMLAICRQAKAQNITIVAADHHAREAERLCFPAHVPGVYGVRVGLTTDGDRFNYLGPGLNMALAKGDYKKVAAPGDKYFMAYGTSFAAASFTGIITRARLQEHWQNDESLKAWLQRTSDPAVLEQEPEQSLQP</sequence>
<dbReference type="RefSeq" id="WP_162618563.1">
    <property type="nucleotide sequence ID" value="NZ_KZ686268.1"/>
</dbReference>
<evidence type="ECO:0000313" key="4">
    <source>
        <dbReference type="Proteomes" id="UP000240912"/>
    </source>
</evidence>
<feature type="active site" description="Charge relay system" evidence="1">
    <location>
        <position position="196"/>
    </location>
</feature>
<feature type="active site" description="Charge relay system" evidence="1">
    <location>
        <position position="8"/>
    </location>
</feature>
<dbReference type="Gene3D" id="3.40.50.200">
    <property type="entry name" value="Peptidase S8/S53 domain"/>
    <property type="match status" value="1"/>
</dbReference>
<feature type="active site" description="Charge relay system" evidence="1">
    <location>
        <position position="48"/>
    </location>
</feature>
<evidence type="ECO:0000313" key="3">
    <source>
        <dbReference type="EMBL" id="PST84260.1"/>
    </source>
</evidence>
<dbReference type="AlphaFoldDB" id="A0A2T3HP75"/>
<protein>
    <recommendedName>
        <fullName evidence="2">Peptidase S8/S53 domain-containing protein</fullName>
    </recommendedName>
</protein>
<gene>
    <name evidence="3" type="ORF">C7T94_05940</name>
</gene>
<comment type="similarity">
    <text evidence="1">Belongs to the peptidase S8 family.</text>
</comment>
<evidence type="ECO:0000256" key="1">
    <source>
        <dbReference type="PROSITE-ProRule" id="PRU01240"/>
    </source>
</evidence>